<dbReference type="Proteomes" id="UP001595907">
    <property type="component" value="Unassembled WGS sequence"/>
</dbReference>
<feature type="transmembrane region" description="Helical" evidence="1">
    <location>
        <begin position="7"/>
        <end position="27"/>
    </location>
</feature>
<dbReference type="RefSeq" id="WP_379707565.1">
    <property type="nucleotide sequence ID" value="NZ_JBHSCZ010000001.1"/>
</dbReference>
<evidence type="ECO:0000313" key="2">
    <source>
        <dbReference type="EMBL" id="MFC4262204.1"/>
    </source>
</evidence>
<accession>A0ABV8QT27</accession>
<evidence type="ECO:0000256" key="1">
    <source>
        <dbReference type="SAM" id="Phobius"/>
    </source>
</evidence>
<evidence type="ECO:0000313" key="3">
    <source>
        <dbReference type="Proteomes" id="UP001595907"/>
    </source>
</evidence>
<gene>
    <name evidence="2" type="ORF">ACFOWM_04915</name>
</gene>
<feature type="transmembrane region" description="Helical" evidence="1">
    <location>
        <begin position="39"/>
        <end position="55"/>
    </location>
</feature>
<organism evidence="2 3">
    <name type="scientific">Ferruginibacter yonginensis</name>
    <dbReference type="NCBI Taxonomy" id="1310416"/>
    <lineage>
        <taxon>Bacteria</taxon>
        <taxon>Pseudomonadati</taxon>
        <taxon>Bacteroidota</taxon>
        <taxon>Chitinophagia</taxon>
        <taxon>Chitinophagales</taxon>
        <taxon>Chitinophagaceae</taxon>
        <taxon>Ferruginibacter</taxon>
    </lineage>
</organism>
<name>A0ABV8QT27_9BACT</name>
<keyword evidence="3" id="KW-1185">Reference proteome</keyword>
<sequence length="66" mass="7579">MSRKRNPISFPLIIIFIIIAAALWKLINFSNFSIQKPGLALVYAICLIVLFYLMLKRINHKDDATS</sequence>
<protein>
    <submittedName>
        <fullName evidence="2">Uncharacterized protein</fullName>
    </submittedName>
</protein>
<keyword evidence="1" id="KW-0812">Transmembrane</keyword>
<keyword evidence="1" id="KW-1133">Transmembrane helix</keyword>
<proteinExistence type="predicted"/>
<reference evidence="3" key="1">
    <citation type="journal article" date="2019" name="Int. J. Syst. Evol. Microbiol.">
        <title>The Global Catalogue of Microorganisms (GCM) 10K type strain sequencing project: providing services to taxonomists for standard genome sequencing and annotation.</title>
        <authorList>
            <consortium name="The Broad Institute Genomics Platform"/>
            <consortium name="The Broad Institute Genome Sequencing Center for Infectious Disease"/>
            <person name="Wu L."/>
            <person name="Ma J."/>
        </authorList>
    </citation>
    <scope>NUCLEOTIDE SEQUENCE [LARGE SCALE GENOMIC DNA]</scope>
    <source>
        <strain evidence="3">CECT 8289</strain>
    </source>
</reference>
<comment type="caution">
    <text evidence="2">The sequence shown here is derived from an EMBL/GenBank/DDBJ whole genome shotgun (WGS) entry which is preliminary data.</text>
</comment>
<dbReference type="EMBL" id="JBHSCZ010000001">
    <property type="protein sequence ID" value="MFC4262204.1"/>
    <property type="molecule type" value="Genomic_DNA"/>
</dbReference>
<keyword evidence="1" id="KW-0472">Membrane</keyword>